<feature type="domain" description="TonB C-terminal" evidence="12">
    <location>
        <begin position="179"/>
        <end position="270"/>
    </location>
</feature>
<dbReference type="NCBIfam" id="TIGR01352">
    <property type="entry name" value="tonB_Cterm"/>
    <property type="match status" value="1"/>
</dbReference>
<proteinExistence type="inferred from homology"/>
<dbReference type="GO" id="GO:0031992">
    <property type="term" value="F:energy transducer activity"/>
    <property type="evidence" value="ECO:0007669"/>
    <property type="project" value="InterPro"/>
</dbReference>
<dbReference type="GO" id="GO:0015891">
    <property type="term" value="P:siderophore transport"/>
    <property type="evidence" value="ECO:0007669"/>
    <property type="project" value="InterPro"/>
</dbReference>
<dbReference type="Proteomes" id="UP000270499">
    <property type="component" value="Unassembled WGS sequence"/>
</dbReference>
<feature type="compositionally biased region" description="Low complexity" evidence="11">
    <location>
        <begin position="94"/>
        <end position="109"/>
    </location>
</feature>
<evidence type="ECO:0000256" key="2">
    <source>
        <dbReference type="ARBA" id="ARBA00006555"/>
    </source>
</evidence>
<dbReference type="AlphaFoldDB" id="A0A3M5GLD8"/>
<reference evidence="13 14" key="1">
    <citation type="submission" date="2018-08" db="EMBL/GenBank/DDBJ databases">
        <title>Recombination of ecologically and evolutionarily significant loci maintains genetic cohesion in the Pseudomonas syringae species complex.</title>
        <authorList>
            <person name="Dillon M."/>
            <person name="Thakur S."/>
            <person name="Almeida R.N.D."/>
            <person name="Weir B.S."/>
            <person name="Guttman D.S."/>
        </authorList>
    </citation>
    <scope>NUCLEOTIDE SEQUENCE [LARGE SCALE GENOMIC DNA]</scope>
    <source>
        <strain evidence="13 14">ICMP 9421</strain>
    </source>
</reference>
<accession>A0A3M5GLD8</accession>
<evidence type="ECO:0000256" key="10">
    <source>
        <dbReference type="RuleBase" id="RU362123"/>
    </source>
</evidence>
<keyword evidence="4 10" id="KW-1003">Cell membrane</keyword>
<comment type="similarity">
    <text evidence="2 10">Belongs to the TonB family.</text>
</comment>
<dbReference type="PANTHER" id="PTHR33446">
    <property type="entry name" value="PROTEIN TONB-RELATED"/>
    <property type="match status" value="1"/>
</dbReference>
<organism evidence="13 14">
    <name type="scientific">Pseudomonas savastanoi</name>
    <name type="common">Pseudomonas syringae pv. savastanoi</name>
    <dbReference type="NCBI Taxonomy" id="29438"/>
    <lineage>
        <taxon>Bacteria</taxon>
        <taxon>Pseudomonadati</taxon>
        <taxon>Pseudomonadota</taxon>
        <taxon>Gammaproteobacteria</taxon>
        <taxon>Pseudomonadales</taxon>
        <taxon>Pseudomonadaceae</taxon>
        <taxon>Pseudomonas</taxon>
    </lineage>
</organism>
<evidence type="ECO:0000256" key="3">
    <source>
        <dbReference type="ARBA" id="ARBA00022448"/>
    </source>
</evidence>
<dbReference type="GO" id="GO:0030288">
    <property type="term" value="C:outer membrane-bounded periplasmic space"/>
    <property type="evidence" value="ECO:0007669"/>
    <property type="project" value="InterPro"/>
</dbReference>
<keyword evidence="5 10" id="KW-0997">Cell inner membrane</keyword>
<dbReference type="GO" id="GO:0098797">
    <property type="term" value="C:plasma membrane protein complex"/>
    <property type="evidence" value="ECO:0007669"/>
    <property type="project" value="TreeGrafter"/>
</dbReference>
<keyword evidence="9" id="KW-0472">Membrane</keyword>
<keyword evidence="6" id="KW-0812">Transmembrane</keyword>
<evidence type="ECO:0000256" key="4">
    <source>
        <dbReference type="ARBA" id="ARBA00022475"/>
    </source>
</evidence>
<dbReference type="GO" id="GO:0015031">
    <property type="term" value="P:protein transport"/>
    <property type="evidence" value="ECO:0007669"/>
    <property type="project" value="UniProtKB-UniRule"/>
</dbReference>
<dbReference type="InterPro" id="IPR006260">
    <property type="entry name" value="TonB/TolA_C"/>
</dbReference>
<dbReference type="PANTHER" id="PTHR33446:SF2">
    <property type="entry name" value="PROTEIN TONB"/>
    <property type="match status" value="1"/>
</dbReference>
<dbReference type="InterPro" id="IPR003538">
    <property type="entry name" value="TonB"/>
</dbReference>
<dbReference type="InterPro" id="IPR037682">
    <property type="entry name" value="TonB_C"/>
</dbReference>
<feature type="compositionally biased region" description="Polar residues" evidence="11">
    <location>
        <begin position="142"/>
        <end position="152"/>
    </location>
</feature>
<dbReference type="GO" id="GO:0055085">
    <property type="term" value="P:transmembrane transport"/>
    <property type="evidence" value="ECO:0007669"/>
    <property type="project" value="InterPro"/>
</dbReference>
<dbReference type="PRINTS" id="PR01374">
    <property type="entry name" value="TONBPROTEIN"/>
</dbReference>
<dbReference type="Gene3D" id="3.30.1150.10">
    <property type="match status" value="1"/>
</dbReference>
<evidence type="ECO:0000256" key="9">
    <source>
        <dbReference type="ARBA" id="ARBA00023136"/>
    </source>
</evidence>
<evidence type="ECO:0000256" key="6">
    <source>
        <dbReference type="ARBA" id="ARBA00022692"/>
    </source>
</evidence>
<dbReference type="EMBL" id="RBSW01000003">
    <property type="protein sequence ID" value="RMS87429.1"/>
    <property type="molecule type" value="Genomic_DNA"/>
</dbReference>
<keyword evidence="7 10" id="KW-0653">Protein transport</keyword>
<comment type="function">
    <text evidence="10">Interacts with outer membrane receptor proteins that carry out high-affinity binding and energy dependent uptake into the periplasmic space of specific substrates. It could act to transduce energy from the cytoplasmic membrane to specific energy-requiring processes in the outer membrane, resulting in the release into the periplasm of ligands bound by these outer membrane proteins.</text>
</comment>
<evidence type="ECO:0000256" key="1">
    <source>
        <dbReference type="ARBA" id="ARBA00004383"/>
    </source>
</evidence>
<dbReference type="SUPFAM" id="SSF74653">
    <property type="entry name" value="TolA/TonB C-terminal domain"/>
    <property type="match status" value="1"/>
</dbReference>
<keyword evidence="10" id="KW-0735">Signal-anchor</keyword>
<dbReference type="Pfam" id="PF03544">
    <property type="entry name" value="TonB_C"/>
    <property type="match status" value="1"/>
</dbReference>
<comment type="subcellular location">
    <subcellularLocation>
        <location evidence="1 10">Cell inner membrane</location>
        <topology evidence="1 10">Single-pass membrane protein</topology>
        <orientation evidence="1 10">Periplasmic side</orientation>
    </subcellularLocation>
</comment>
<comment type="caution">
    <text evidence="13">The sequence shown here is derived from an EMBL/GenBank/DDBJ whole genome shotgun (WGS) entry which is preliminary data.</text>
</comment>
<gene>
    <name evidence="13" type="ORF">ALP59_01659</name>
</gene>
<feature type="region of interest" description="Disordered" evidence="11">
    <location>
        <begin position="92"/>
        <end position="177"/>
    </location>
</feature>
<dbReference type="PROSITE" id="PS52015">
    <property type="entry name" value="TONB_CTD"/>
    <property type="match status" value="1"/>
</dbReference>
<evidence type="ECO:0000259" key="12">
    <source>
        <dbReference type="PROSITE" id="PS52015"/>
    </source>
</evidence>
<keyword evidence="8" id="KW-1133">Transmembrane helix</keyword>
<sequence>MSSFSVRRRPSPDYYLEPLMPDAIAVRATACSIKLPAISMPGHLGRDTLLCLLLAIGVHGLVAWLLIQSPADIPTTPPPAPVVMQWVAPPVAPPMSSSAPTEPAAATPAPQSPKPVETPEPQKPKPKPAPTQAPKKIAIANKTPSLAQTTEQPVKESAQPPQTVPGKPPASATEPALVGPYGRAGYLNNPPPTYPPVAARLRQQGVVVLRVHVRADGHPEQVQVFTSSGFDSLDQAAIKAVNQWTFMPAKRGEVATDGWVNVPLSFKLSN</sequence>
<evidence type="ECO:0000256" key="7">
    <source>
        <dbReference type="ARBA" id="ARBA00022927"/>
    </source>
</evidence>
<evidence type="ECO:0000256" key="5">
    <source>
        <dbReference type="ARBA" id="ARBA00022519"/>
    </source>
</evidence>
<dbReference type="InterPro" id="IPR051045">
    <property type="entry name" value="TonB-dependent_transducer"/>
</dbReference>
<evidence type="ECO:0000256" key="8">
    <source>
        <dbReference type="ARBA" id="ARBA00022989"/>
    </source>
</evidence>
<protein>
    <recommendedName>
        <fullName evidence="10">Protein TonB</fullName>
    </recommendedName>
</protein>
<evidence type="ECO:0000313" key="14">
    <source>
        <dbReference type="Proteomes" id="UP000270499"/>
    </source>
</evidence>
<name>A0A3M5GLD8_PSESS</name>
<keyword evidence="3 10" id="KW-0813">Transport</keyword>
<evidence type="ECO:0000256" key="11">
    <source>
        <dbReference type="SAM" id="MobiDB-lite"/>
    </source>
</evidence>
<evidence type="ECO:0000313" key="13">
    <source>
        <dbReference type="EMBL" id="RMS87429.1"/>
    </source>
</evidence>